<dbReference type="PANTHER" id="PTHR11358:SF26">
    <property type="entry name" value="GUANIDINO ACID HYDROLASE, MITOCHONDRIAL"/>
    <property type="match status" value="1"/>
</dbReference>
<reference evidence="7 8" key="1">
    <citation type="submission" date="2011-09" db="EMBL/GenBank/DDBJ databases">
        <title>The permanent draft genome of Caldithrix abyssi DSM 13497.</title>
        <authorList>
            <consortium name="US DOE Joint Genome Institute (JGI-PGF)"/>
            <person name="Lucas S."/>
            <person name="Han J."/>
            <person name="Lapidus A."/>
            <person name="Bruce D."/>
            <person name="Goodwin L."/>
            <person name="Pitluck S."/>
            <person name="Peters L."/>
            <person name="Kyrpides N."/>
            <person name="Mavromatis K."/>
            <person name="Ivanova N."/>
            <person name="Mikhailova N."/>
            <person name="Chertkov O."/>
            <person name="Detter J.C."/>
            <person name="Tapia R."/>
            <person name="Han C."/>
            <person name="Land M."/>
            <person name="Hauser L."/>
            <person name="Markowitz V."/>
            <person name="Cheng J.-F."/>
            <person name="Hugenholtz P."/>
            <person name="Woyke T."/>
            <person name="Wu D."/>
            <person name="Spring S."/>
            <person name="Brambilla E."/>
            <person name="Klenk H.-P."/>
            <person name="Eisen J.A."/>
        </authorList>
    </citation>
    <scope>NUCLEOTIDE SEQUENCE [LARGE SCALE GENOMIC DNA]</scope>
    <source>
        <strain evidence="7 8">DSM 13497</strain>
    </source>
</reference>
<dbReference type="InterPro" id="IPR005925">
    <property type="entry name" value="Agmatinase-rel"/>
</dbReference>
<dbReference type="GO" id="GO:0008783">
    <property type="term" value="F:agmatinase activity"/>
    <property type="evidence" value="ECO:0007669"/>
    <property type="project" value="TreeGrafter"/>
</dbReference>
<evidence type="ECO:0000256" key="4">
    <source>
        <dbReference type="PIRSR" id="PIRSR036979-1"/>
    </source>
</evidence>
<evidence type="ECO:0000256" key="3">
    <source>
        <dbReference type="ARBA" id="ARBA00022801"/>
    </source>
</evidence>
<gene>
    <name evidence="6" type="ORF">Cabys_1232</name>
    <name evidence="7" type="ORF">Calab_2421</name>
</gene>
<dbReference type="Gene3D" id="3.40.800.10">
    <property type="entry name" value="Ureohydrolase domain"/>
    <property type="match status" value="1"/>
</dbReference>
<dbReference type="EMBL" id="CM001402">
    <property type="protein sequence ID" value="EHO42031.1"/>
    <property type="molecule type" value="Genomic_DNA"/>
</dbReference>
<feature type="binding site" evidence="4">
    <location>
        <position position="210"/>
    </location>
    <ligand>
        <name>Mn(2+)</name>
        <dbReference type="ChEBI" id="CHEBI:29035"/>
        <label>1</label>
    </ligand>
</feature>
<sequence>MKFLQGEAPEISYQKARTAILPVPYERTTSFEGGTARGPQAAIAVSPYLETYDEELDVEIWKAGIFTLPALNFGEDVQKDFDLITRSVLKLIEDQKFVVAIGGEHSISYPLFRAFHQKFPDISVLQLDAHADLRESYQGTPFSHASVMKRIFDLNQNLVQLGIRALSIEEREFIKQKNIKTVFAHQMYENWPDDILTHLSETVYLTIDVDFFDPALMPGTGTPEPGGFFWPETLKFLKTLFKTKNVVGMDVVELRPLAETRHSEYTVARLIYKLIGYKFFLNR</sequence>
<evidence type="ECO:0000256" key="2">
    <source>
        <dbReference type="ARBA" id="ARBA00022723"/>
    </source>
</evidence>
<dbReference type="Pfam" id="PF00491">
    <property type="entry name" value="Arginase"/>
    <property type="match status" value="1"/>
</dbReference>
<feature type="binding site" evidence="4">
    <location>
        <position position="208"/>
    </location>
    <ligand>
        <name>Mn(2+)</name>
        <dbReference type="ChEBI" id="CHEBI:29035"/>
        <label>1</label>
    </ligand>
</feature>
<dbReference type="RefSeq" id="WP_006929253.1">
    <property type="nucleotide sequence ID" value="NZ_CM001402.1"/>
</dbReference>
<dbReference type="PROSITE" id="PS01053">
    <property type="entry name" value="ARGINASE_1"/>
    <property type="match status" value="1"/>
</dbReference>
<dbReference type="GO" id="GO:0046872">
    <property type="term" value="F:metal ion binding"/>
    <property type="evidence" value="ECO:0007669"/>
    <property type="project" value="UniProtKB-KW"/>
</dbReference>
<keyword evidence="2 4" id="KW-0479">Metal-binding</keyword>
<keyword evidence="3 5" id="KW-0378">Hydrolase</keyword>
<comment type="similarity">
    <text evidence="1">Belongs to the arginase family. Agmatinase subfamily.</text>
</comment>
<dbReference type="FunCoup" id="H1XYW0">
    <property type="interactions" value="419"/>
</dbReference>
<dbReference type="CDD" id="cd11593">
    <property type="entry name" value="Agmatinase-like_2"/>
    <property type="match status" value="1"/>
</dbReference>
<feature type="binding site" evidence="4">
    <location>
        <position position="128"/>
    </location>
    <ligand>
        <name>Mn(2+)</name>
        <dbReference type="ChEBI" id="CHEBI:29035"/>
        <label>1</label>
    </ligand>
</feature>
<dbReference type="PANTHER" id="PTHR11358">
    <property type="entry name" value="ARGINASE/AGMATINASE"/>
    <property type="match status" value="1"/>
</dbReference>
<feature type="binding site" evidence="4">
    <location>
        <position position="130"/>
    </location>
    <ligand>
        <name>Mn(2+)</name>
        <dbReference type="ChEBI" id="CHEBI:29035"/>
        <label>1</label>
    </ligand>
</feature>
<dbReference type="InterPro" id="IPR023696">
    <property type="entry name" value="Ureohydrolase_dom_sf"/>
</dbReference>
<evidence type="ECO:0000313" key="6">
    <source>
        <dbReference type="EMBL" id="APF17981.1"/>
    </source>
</evidence>
<organism evidence="7 8">
    <name type="scientific">Caldithrix abyssi DSM 13497</name>
    <dbReference type="NCBI Taxonomy" id="880073"/>
    <lineage>
        <taxon>Bacteria</taxon>
        <taxon>Pseudomonadati</taxon>
        <taxon>Calditrichota</taxon>
        <taxon>Calditrichia</taxon>
        <taxon>Calditrichales</taxon>
        <taxon>Calditrichaceae</taxon>
        <taxon>Caldithrix</taxon>
    </lineage>
</organism>
<dbReference type="HOGENOM" id="CLU_039478_0_2_0"/>
<dbReference type="InterPro" id="IPR006035">
    <property type="entry name" value="Ureohydrolase"/>
</dbReference>
<dbReference type="OrthoDB" id="9788689at2"/>
<name>H1XYW0_CALAY</name>
<dbReference type="InParanoid" id="H1XYW0"/>
<evidence type="ECO:0000313" key="8">
    <source>
        <dbReference type="Proteomes" id="UP000004671"/>
    </source>
</evidence>
<dbReference type="Proteomes" id="UP000004671">
    <property type="component" value="Chromosome"/>
</dbReference>
<dbReference type="KEGG" id="caby:Cabys_1232"/>
<dbReference type="GO" id="GO:0033389">
    <property type="term" value="P:putrescine biosynthetic process from arginine, via agmatine"/>
    <property type="evidence" value="ECO:0007669"/>
    <property type="project" value="TreeGrafter"/>
</dbReference>
<evidence type="ECO:0000313" key="9">
    <source>
        <dbReference type="Proteomes" id="UP000183868"/>
    </source>
</evidence>
<protein>
    <submittedName>
        <fullName evidence="7">Agmatinase</fullName>
    </submittedName>
</protein>
<dbReference type="STRING" id="880073.Cabys_1232"/>
<keyword evidence="8" id="KW-1185">Reference proteome</keyword>
<dbReference type="PIRSF" id="PIRSF036979">
    <property type="entry name" value="Arginase"/>
    <property type="match status" value="1"/>
</dbReference>
<comment type="cofactor">
    <cofactor evidence="4">
        <name>Mn(2+)</name>
        <dbReference type="ChEBI" id="CHEBI:29035"/>
    </cofactor>
    <text evidence="4">Binds 2 manganese ions per subunit.</text>
</comment>
<dbReference type="PaxDb" id="880073-Calab_2421"/>
<feature type="binding site" evidence="4">
    <location>
        <position position="105"/>
    </location>
    <ligand>
        <name>Mn(2+)</name>
        <dbReference type="ChEBI" id="CHEBI:29035"/>
        <label>1</label>
    </ligand>
</feature>
<dbReference type="InterPro" id="IPR020855">
    <property type="entry name" value="Ureohydrolase_Mn_BS"/>
</dbReference>
<evidence type="ECO:0000256" key="1">
    <source>
        <dbReference type="ARBA" id="ARBA00009227"/>
    </source>
</evidence>
<feature type="binding site" evidence="4">
    <location>
        <position position="132"/>
    </location>
    <ligand>
        <name>Mn(2+)</name>
        <dbReference type="ChEBI" id="CHEBI:29035"/>
        <label>1</label>
    </ligand>
</feature>
<accession>H1XYW0</accession>
<dbReference type="AlphaFoldDB" id="H1XYW0"/>
<dbReference type="PROSITE" id="PS51409">
    <property type="entry name" value="ARGINASE_2"/>
    <property type="match status" value="1"/>
</dbReference>
<evidence type="ECO:0000313" key="7">
    <source>
        <dbReference type="EMBL" id="EHO42031.1"/>
    </source>
</evidence>
<dbReference type="Proteomes" id="UP000183868">
    <property type="component" value="Chromosome"/>
</dbReference>
<proteinExistence type="inferred from homology"/>
<keyword evidence="4" id="KW-0464">Manganese</keyword>
<dbReference type="EMBL" id="CP018099">
    <property type="protein sequence ID" value="APF17981.1"/>
    <property type="molecule type" value="Genomic_DNA"/>
</dbReference>
<dbReference type="SUPFAM" id="SSF52768">
    <property type="entry name" value="Arginase/deacetylase"/>
    <property type="match status" value="1"/>
</dbReference>
<dbReference type="eggNOG" id="COG0010">
    <property type="taxonomic scope" value="Bacteria"/>
</dbReference>
<evidence type="ECO:0000256" key="5">
    <source>
        <dbReference type="RuleBase" id="RU003684"/>
    </source>
</evidence>
<dbReference type="NCBIfam" id="TIGR01230">
    <property type="entry name" value="agmatinase"/>
    <property type="match status" value="1"/>
</dbReference>
<reference evidence="6 9" key="2">
    <citation type="submission" date="2016-11" db="EMBL/GenBank/DDBJ databases">
        <title>Genomic analysis of Caldithrix abyssi and proposal of a novel bacterial phylum Caldithrichaeota.</title>
        <authorList>
            <person name="Kublanov I."/>
            <person name="Sigalova O."/>
            <person name="Gavrilov S."/>
            <person name="Lebedinsky A."/>
            <person name="Ivanova N."/>
            <person name="Daum C."/>
            <person name="Reddy T."/>
            <person name="Klenk H.P."/>
            <person name="Goker M."/>
            <person name="Reva O."/>
            <person name="Miroshnichenko M."/>
            <person name="Kyprides N."/>
            <person name="Woyke T."/>
            <person name="Gelfand M."/>
        </authorList>
    </citation>
    <scope>NUCLEOTIDE SEQUENCE [LARGE SCALE GENOMIC DNA]</scope>
    <source>
        <strain evidence="6 9">LF13</strain>
    </source>
</reference>